<name>A0ABD3BJ49_9LAMI</name>
<evidence type="ECO:0000313" key="1">
    <source>
        <dbReference type="EMBL" id="KAL3617116.1"/>
    </source>
</evidence>
<keyword evidence="2" id="KW-1185">Reference proteome</keyword>
<protein>
    <recommendedName>
        <fullName evidence="3">Protein NUCLEAR FUSION DEFECTIVE 6, chloroplastic/mitochondrial-like</fullName>
    </recommendedName>
</protein>
<dbReference type="EMBL" id="JAVIJP010000087">
    <property type="protein sequence ID" value="KAL3617116.1"/>
    <property type="molecule type" value="Genomic_DNA"/>
</dbReference>
<dbReference type="AlphaFoldDB" id="A0ABD3BJ49"/>
<dbReference type="PANTHER" id="PTHR33156:SF59">
    <property type="entry name" value="PROTEIN NUCLEAR FUSION DEFECTIVE 6, CHLOROPLASTIC_MITOCHONDRIAL-LIKE"/>
    <property type="match status" value="1"/>
</dbReference>
<proteinExistence type="predicted"/>
<accession>A0ABD3BJ49</accession>
<gene>
    <name evidence="1" type="ORF">CASFOL_039510</name>
</gene>
<dbReference type="Proteomes" id="UP001632038">
    <property type="component" value="Unassembled WGS sequence"/>
</dbReference>
<evidence type="ECO:0008006" key="3">
    <source>
        <dbReference type="Google" id="ProtNLM"/>
    </source>
</evidence>
<reference evidence="2" key="1">
    <citation type="journal article" date="2024" name="IScience">
        <title>Strigolactones Initiate the Formation of Haustorium-like Structures in Castilleja.</title>
        <authorList>
            <person name="Buerger M."/>
            <person name="Peterson D."/>
            <person name="Chory J."/>
        </authorList>
    </citation>
    <scope>NUCLEOTIDE SEQUENCE [LARGE SCALE GENOMIC DNA]</scope>
</reference>
<dbReference type="InterPro" id="IPR043459">
    <property type="entry name" value="NFD6/NOXY2-like"/>
</dbReference>
<comment type="caution">
    <text evidence="1">The sequence shown here is derived from an EMBL/GenBank/DDBJ whole genome shotgun (WGS) entry which is preliminary data.</text>
</comment>
<evidence type="ECO:0000313" key="2">
    <source>
        <dbReference type="Proteomes" id="UP001632038"/>
    </source>
</evidence>
<organism evidence="1 2">
    <name type="scientific">Castilleja foliolosa</name>
    <dbReference type="NCBI Taxonomy" id="1961234"/>
    <lineage>
        <taxon>Eukaryota</taxon>
        <taxon>Viridiplantae</taxon>
        <taxon>Streptophyta</taxon>
        <taxon>Embryophyta</taxon>
        <taxon>Tracheophyta</taxon>
        <taxon>Spermatophyta</taxon>
        <taxon>Magnoliopsida</taxon>
        <taxon>eudicotyledons</taxon>
        <taxon>Gunneridae</taxon>
        <taxon>Pentapetalae</taxon>
        <taxon>asterids</taxon>
        <taxon>lamiids</taxon>
        <taxon>Lamiales</taxon>
        <taxon>Orobanchaceae</taxon>
        <taxon>Pedicularideae</taxon>
        <taxon>Castillejinae</taxon>
        <taxon>Castilleja</taxon>
    </lineage>
</organism>
<sequence>MASFAARSLLRSATSSARISTARISSCAKPRVSPSPFRISSQNPLSARISRLPVEMCCVSMTSMLPYHTATASAVLNSMLSVAPRTHAWTLEGFMMTGGASCEDLFTCALGECLMKTSPMQD</sequence>
<dbReference type="PANTHER" id="PTHR33156">
    <property type="entry name" value="OS02G0230000 PROTEIN"/>
    <property type="match status" value="1"/>
</dbReference>